<dbReference type="Proteomes" id="UP000281094">
    <property type="component" value="Unassembled WGS sequence"/>
</dbReference>
<feature type="transmembrane region" description="Helical" evidence="1">
    <location>
        <begin position="307"/>
        <end position="323"/>
    </location>
</feature>
<proteinExistence type="predicted"/>
<name>A0A3L7JDJ2_9HYPH</name>
<dbReference type="AlphaFoldDB" id="A0A3L7JDJ2"/>
<evidence type="ECO:0000313" key="3">
    <source>
        <dbReference type="Proteomes" id="UP000281094"/>
    </source>
</evidence>
<dbReference type="RefSeq" id="WP_121645826.1">
    <property type="nucleotide sequence ID" value="NZ_RCWN01000001.1"/>
</dbReference>
<feature type="transmembrane region" description="Helical" evidence="1">
    <location>
        <begin position="163"/>
        <end position="191"/>
    </location>
</feature>
<reference evidence="2 3" key="1">
    <citation type="submission" date="2018-10" db="EMBL/GenBank/DDBJ databases">
        <title>Notoacmeibacter sp. M2BS9Y-3-1, whole genome shotgun sequence.</title>
        <authorList>
            <person name="Tuo L."/>
        </authorList>
    </citation>
    <scope>NUCLEOTIDE SEQUENCE [LARGE SCALE GENOMIC DNA]</scope>
    <source>
        <strain evidence="2 3">M2BS9Y-3-1</strain>
    </source>
</reference>
<keyword evidence="1" id="KW-0472">Membrane</keyword>
<accession>A0A3L7JDJ2</accession>
<gene>
    <name evidence="2" type="ORF">D8780_12125</name>
</gene>
<evidence type="ECO:0000313" key="2">
    <source>
        <dbReference type="EMBL" id="RLQ88858.1"/>
    </source>
</evidence>
<comment type="caution">
    <text evidence="2">The sequence shown here is derived from an EMBL/GenBank/DDBJ whole genome shotgun (WGS) entry which is preliminary data.</text>
</comment>
<feature type="transmembrane region" description="Helical" evidence="1">
    <location>
        <begin position="253"/>
        <end position="272"/>
    </location>
</feature>
<sequence>MNPLSSFLLFWSSLFLGCLFCAIALQHAGYISDAVATLSGQAIAAAQGGSSFSGLLTAYPPLPRLLTYVVALMEPRFPALVAGALLLSLLGSLLYQQMAGKEDDRFNHLSAAASALLLLAGPHSLLAMVEGPEAVLMALAIFVLGQGMFDLRSEASAVAAMKIALAMMLLVLSGPTGMIFAIACLPFLALCLPGDLRRQRPDAIYLTFLFPALFGIGSFLYLRWLFGANDAATGISGAFQTLSLTEPAKPSTLAAALIALAALGPPLAWKVLRSWRKPVLMEPLTGLILSVAAAAVLTFIFHTGRLPILMTASVLGVLATCIARVSVGRWAMIAVLAIGTGTALGWIAFAGNVSGARGISNVSSSQSAVAELRPIAEALDSLDGVMLDGISHPQILTFMSSTNGLSLPGSTDFEIDLLRKAITAPFFAVPDPMHAAARQGRINRAFPEAFDHGLPGYERIYDENGWRIYARVGQAGGW</sequence>
<keyword evidence="1" id="KW-1133">Transmembrane helix</keyword>
<keyword evidence="3" id="KW-1185">Reference proteome</keyword>
<evidence type="ECO:0000256" key="1">
    <source>
        <dbReference type="SAM" id="Phobius"/>
    </source>
</evidence>
<feature type="transmembrane region" description="Helical" evidence="1">
    <location>
        <begin position="77"/>
        <end position="95"/>
    </location>
</feature>
<keyword evidence="1" id="KW-0812">Transmembrane</keyword>
<organism evidence="2 3">
    <name type="scientific">Notoacmeibacter ruber</name>
    <dbReference type="NCBI Taxonomy" id="2670375"/>
    <lineage>
        <taxon>Bacteria</taxon>
        <taxon>Pseudomonadati</taxon>
        <taxon>Pseudomonadota</taxon>
        <taxon>Alphaproteobacteria</taxon>
        <taxon>Hyphomicrobiales</taxon>
        <taxon>Notoacmeibacteraceae</taxon>
        <taxon>Notoacmeibacter</taxon>
    </lineage>
</organism>
<protein>
    <recommendedName>
        <fullName evidence="4">Glycosyltransferase RgtA/B/C/D-like domain-containing protein</fullName>
    </recommendedName>
</protein>
<dbReference type="EMBL" id="RCWN01000001">
    <property type="protein sequence ID" value="RLQ88858.1"/>
    <property type="molecule type" value="Genomic_DNA"/>
</dbReference>
<feature type="transmembrane region" description="Helical" evidence="1">
    <location>
        <begin position="284"/>
        <end position="301"/>
    </location>
</feature>
<feature type="transmembrane region" description="Helical" evidence="1">
    <location>
        <begin position="330"/>
        <end position="349"/>
    </location>
</feature>
<feature type="transmembrane region" description="Helical" evidence="1">
    <location>
        <begin position="116"/>
        <end position="143"/>
    </location>
</feature>
<feature type="transmembrane region" description="Helical" evidence="1">
    <location>
        <begin position="203"/>
        <end position="222"/>
    </location>
</feature>
<evidence type="ECO:0008006" key="4">
    <source>
        <dbReference type="Google" id="ProtNLM"/>
    </source>
</evidence>